<sequence length="403" mass="45384">MSAAANEIHRKLSTHSQHSNASSIKNIDENSNEKNKNQSSILQGNNNESRAPTAEYLSGGSDSGYPRGRWSHSAETSSLESPRSPSQLLRSPNPHRIKAAEDLYTQMTVQHTTTLAFLVDNFSDIARLHGEFSEFGRDLFDEVSVDTLVFKSSSPLMTKEKLALFDAIFVAPNYAEHKVTVMLAPTCQYAPLMGRNAERSGFGPQVLAEIEEPELSLRNLLDQAGIEPSQRSSIYRLVIMPPLSLCSFHSLAAHNMHKAMNVQRYEHHVCFIMLQLLCALKVLQSDGVEHLSNNFKEFLLTYRAIDLKTSLEDLHHLPKLLLLRETMEEEYDDFNAPLSSTADIQRVGVCRYALRALCTLLNHKMNNIVPPILERTEFSRSLRRCAELLHMDKSSSLTEAKIF</sequence>
<organism evidence="1 2">
    <name type="scientific">Panagrolaimus sp. PS1159</name>
    <dbReference type="NCBI Taxonomy" id="55785"/>
    <lineage>
        <taxon>Eukaryota</taxon>
        <taxon>Metazoa</taxon>
        <taxon>Ecdysozoa</taxon>
        <taxon>Nematoda</taxon>
        <taxon>Chromadorea</taxon>
        <taxon>Rhabditida</taxon>
        <taxon>Tylenchina</taxon>
        <taxon>Panagrolaimomorpha</taxon>
        <taxon>Panagrolaimoidea</taxon>
        <taxon>Panagrolaimidae</taxon>
        <taxon>Panagrolaimus</taxon>
    </lineage>
</organism>
<dbReference type="Proteomes" id="UP000887580">
    <property type="component" value="Unplaced"/>
</dbReference>
<proteinExistence type="predicted"/>
<protein>
    <submittedName>
        <fullName evidence="2">Uncharacterized protein</fullName>
    </submittedName>
</protein>
<dbReference type="WBParaSite" id="PS1159_v2.g3945.t1">
    <property type="protein sequence ID" value="PS1159_v2.g3945.t1"/>
    <property type="gene ID" value="PS1159_v2.g3945"/>
</dbReference>
<name>A0AC35GCP6_9BILA</name>
<accession>A0AC35GCP6</accession>
<evidence type="ECO:0000313" key="2">
    <source>
        <dbReference type="WBParaSite" id="PS1159_v2.g3945.t1"/>
    </source>
</evidence>
<evidence type="ECO:0000313" key="1">
    <source>
        <dbReference type="Proteomes" id="UP000887580"/>
    </source>
</evidence>
<reference evidence="2" key="1">
    <citation type="submission" date="2022-11" db="UniProtKB">
        <authorList>
            <consortium name="WormBaseParasite"/>
        </authorList>
    </citation>
    <scope>IDENTIFICATION</scope>
</reference>